<sequence>MVEKVLGLWATLEAGWERARRTAAELWHEIARAVPPLGRAGSFTFEVLSKYQKDDCLSYAAGLSFWLIVSLVPLSTLLFKLLGTILGSRAYGPGTLKTLQEIVPYLPKEFVYDAVANSQKIGGMGLSWIVLLFGSYWGVSQLDTSLAHVFGLRIKKHRQTRKNHLLRQVVFLVVGLLSTVFFLAVLIGGALRKFLPVKQIDLLPFLGPLIGLVVMTMVLQHLPRLHVKFRHAFLGAGISTALWWVAKWGFGVYLRHTMTWGIMYGSLLGIVAGLTFLYYSCAILLLGAEITAIFYRHETAATTVPPGLRMKAGELVRPGR</sequence>
<keyword evidence="2" id="KW-1003">Cell membrane</keyword>
<name>A0ABQ5QGE1_9BACT</name>
<comment type="caution">
    <text evidence="7">The sequence shown here is derived from an EMBL/GenBank/DDBJ whole genome shotgun (WGS) entry which is preliminary data.</text>
</comment>
<dbReference type="RefSeq" id="WP_285575293.1">
    <property type="nucleotide sequence ID" value="NZ_BSDE01000004.1"/>
</dbReference>
<organism evidence="7 8">
    <name type="scientific">Geothrix limicola</name>
    <dbReference type="NCBI Taxonomy" id="2927978"/>
    <lineage>
        <taxon>Bacteria</taxon>
        <taxon>Pseudomonadati</taxon>
        <taxon>Acidobacteriota</taxon>
        <taxon>Holophagae</taxon>
        <taxon>Holophagales</taxon>
        <taxon>Holophagaceae</taxon>
        <taxon>Geothrix</taxon>
    </lineage>
</organism>
<keyword evidence="8" id="KW-1185">Reference proteome</keyword>
<protein>
    <recommendedName>
        <fullName evidence="9">YihY/virulence factor BrkB family protein</fullName>
    </recommendedName>
</protein>
<evidence type="ECO:0000313" key="8">
    <source>
        <dbReference type="Proteomes" id="UP001165069"/>
    </source>
</evidence>
<feature type="transmembrane region" description="Helical" evidence="6">
    <location>
        <begin position="231"/>
        <end position="250"/>
    </location>
</feature>
<dbReference type="PANTHER" id="PTHR30213:SF0">
    <property type="entry name" value="UPF0761 MEMBRANE PROTEIN YIHY"/>
    <property type="match status" value="1"/>
</dbReference>
<feature type="transmembrane region" description="Helical" evidence="6">
    <location>
        <begin position="165"/>
        <end position="190"/>
    </location>
</feature>
<reference evidence="7 8" key="1">
    <citation type="journal article" date="2023" name="Antonie Van Leeuwenhoek">
        <title>Mesoterricola silvestris gen. nov., sp. nov., Mesoterricola sediminis sp. nov., Geothrix oryzae sp. nov., Geothrix edaphica sp. nov., Geothrix rubra sp. nov., and Geothrix limicola sp. nov., six novel members of Acidobacteriota isolated from soils.</title>
        <authorList>
            <person name="Itoh H."/>
            <person name="Sugisawa Y."/>
            <person name="Mise K."/>
            <person name="Xu Z."/>
            <person name="Kuniyasu M."/>
            <person name="Ushijima N."/>
            <person name="Kawano K."/>
            <person name="Kobayashi E."/>
            <person name="Shiratori Y."/>
            <person name="Masuda Y."/>
            <person name="Senoo K."/>
        </authorList>
    </citation>
    <scope>NUCLEOTIDE SEQUENCE [LARGE SCALE GENOMIC DNA]</scope>
    <source>
        <strain evidence="7 8">Red804</strain>
    </source>
</reference>
<feature type="transmembrane region" description="Helical" evidence="6">
    <location>
        <begin position="57"/>
        <end position="79"/>
    </location>
</feature>
<dbReference type="InterPro" id="IPR017039">
    <property type="entry name" value="Virul_fac_BrkB"/>
</dbReference>
<evidence type="ECO:0000256" key="1">
    <source>
        <dbReference type="ARBA" id="ARBA00004651"/>
    </source>
</evidence>
<dbReference type="Pfam" id="PF03631">
    <property type="entry name" value="Virul_fac_BrkB"/>
    <property type="match status" value="1"/>
</dbReference>
<evidence type="ECO:0000256" key="5">
    <source>
        <dbReference type="ARBA" id="ARBA00023136"/>
    </source>
</evidence>
<feature type="transmembrane region" description="Helical" evidence="6">
    <location>
        <begin position="262"/>
        <end position="286"/>
    </location>
</feature>
<dbReference type="PANTHER" id="PTHR30213">
    <property type="entry name" value="INNER MEMBRANE PROTEIN YHJD"/>
    <property type="match status" value="1"/>
</dbReference>
<dbReference type="Proteomes" id="UP001165069">
    <property type="component" value="Unassembled WGS sequence"/>
</dbReference>
<keyword evidence="5 6" id="KW-0472">Membrane</keyword>
<feature type="transmembrane region" description="Helical" evidence="6">
    <location>
        <begin position="202"/>
        <end position="219"/>
    </location>
</feature>
<keyword evidence="3 6" id="KW-0812">Transmembrane</keyword>
<gene>
    <name evidence="7" type="ORF">GETHLI_22500</name>
</gene>
<evidence type="ECO:0000313" key="7">
    <source>
        <dbReference type="EMBL" id="GLH73748.1"/>
    </source>
</evidence>
<proteinExistence type="predicted"/>
<evidence type="ECO:0000256" key="2">
    <source>
        <dbReference type="ARBA" id="ARBA00022475"/>
    </source>
</evidence>
<dbReference type="PIRSF" id="PIRSF035875">
    <property type="entry name" value="RNase_BN"/>
    <property type="match status" value="1"/>
</dbReference>
<evidence type="ECO:0008006" key="9">
    <source>
        <dbReference type="Google" id="ProtNLM"/>
    </source>
</evidence>
<dbReference type="EMBL" id="BSDE01000004">
    <property type="protein sequence ID" value="GLH73748.1"/>
    <property type="molecule type" value="Genomic_DNA"/>
</dbReference>
<evidence type="ECO:0000256" key="4">
    <source>
        <dbReference type="ARBA" id="ARBA00022989"/>
    </source>
</evidence>
<comment type="subcellular location">
    <subcellularLocation>
        <location evidence="1">Cell membrane</location>
        <topology evidence="1">Multi-pass membrane protein</topology>
    </subcellularLocation>
</comment>
<evidence type="ECO:0000256" key="6">
    <source>
        <dbReference type="SAM" id="Phobius"/>
    </source>
</evidence>
<keyword evidence="4 6" id="KW-1133">Transmembrane helix</keyword>
<accession>A0ABQ5QGE1</accession>
<evidence type="ECO:0000256" key="3">
    <source>
        <dbReference type="ARBA" id="ARBA00022692"/>
    </source>
</evidence>